<organism evidence="1 2">
    <name type="scientific">Paenibacillus faecis</name>
    <dbReference type="NCBI Taxonomy" id="862114"/>
    <lineage>
        <taxon>Bacteria</taxon>
        <taxon>Bacillati</taxon>
        <taxon>Bacillota</taxon>
        <taxon>Bacilli</taxon>
        <taxon>Bacillales</taxon>
        <taxon>Paenibacillaceae</taxon>
        <taxon>Paenibacillus</taxon>
    </lineage>
</organism>
<sequence>MDHLDRRTLREIVDRMAPADLHLYYVSGDAAKFWRNVRAHEAYRQDLEEIESEGERLLGEELPELGYGLFSIFRDTGSRLEYERVYFERRRRLNTFALLCLSAPDSMLYESHLHEAIWSICREYSWCLPAHLGENDDPVQSIDLFSAETGFTLAEISLLLGERLPKRLRYLIEGEVNRRVLGPFLAGGGYSWERATHNWSAVCAGSVGATALLLECGKEALTDVLLRVQASLEWYLRGFGEDGACLEGLGYWNYGFGYFVYFADLLRSRTRGELDWFARGKVRRIASFPQKCYLGGRAVANFSDSPPTHPIQVGLSHKLAEYYPELELPPADLRADYRDDHCSRWAPALRNLIWRNPAAIGGKREWDSAACYMPDAQWLISRYRSPAGMFGFAAKGGHNGEPHNHNDLGHFMLLADGVALVADLGCGEYTADYFGAGRYMYACNGSQGHAVPVIDGHGQEAGEERAAAVLEASTGEMEDRFRLELAGAYPRASAPKSYIRSFAWHKSELPVLELQDLFHFARPPGSLIERIVTLAPSAIDQAQGVVILSPPQKETGAVSARKLRLRYDPSLLSARAEEQSYRDHFGRDTVWYALDFHVEHPREEFQVGFRFEFI</sequence>
<keyword evidence="2" id="KW-1185">Reference proteome</keyword>
<evidence type="ECO:0000313" key="2">
    <source>
        <dbReference type="Proteomes" id="UP000325218"/>
    </source>
</evidence>
<accession>A0A5D0CSY0</accession>
<comment type="caution">
    <text evidence="1">The sequence shown here is derived from an EMBL/GenBank/DDBJ whole genome shotgun (WGS) entry which is preliminary data.</text>
</comment>
<name>A0A5D0CSY0_9BACL</name>
<dbReference type="RefSeq" id="WP_148454165.1">
    <property type="nucleotide sequence ID" value="NZ_VSDO01000003.1"/>
</dbReference>
<evidence type="ECO:0000313" key="1">
    <source>
        <dbReference type="EMBL" id="TYA12434.1"/>
    </source>
</evidence>
<dbReference type="OrthoDB" id="9793856at2"/>
<dbReference type="InterPro" id="IPR008929">
    <property type="entry name" value="Chondroitin_lyas"/>
</dbReference>
<dbReference type="EMBL" id="VSDO01000003">
    <property type="protein sequence ID" value="TYA12434.1"/>
    <property type="molecule type" value="Genomic_DNA"/>
</dbReference>
<dbReference type="Gene3D" id="1.50.10.100">
    <property type="entry name" value="Chondroitin AC/alginate lyase"/>
    <property type="match status" value="1"/>
</dbReference>
<gene>
    <name evidence="1" type="ORF">FRY98_17230</name>
</gene>
<reference evidence="1 2" key="1">
    <citation type="submission" date="2019-08" db="EMBL/GenBank/DDBJ databases">
        <title>Genome sequencing of Paenibacillus faecis DSM 23593(T).</title>
        <authorList>
            <person name="Kook J.-K."/>
            <person name="Park S.-N."/>
            <person name="Lim Y.K."/>
        </authorList>
    </citation>
    <scope>NUCLEOTIDE SEQUENCE [LARGE SCALE GENOMIC DNA]</scope>
    <source>
        <strain evidence="1 2">DSM 23593</strain>
    </source>
</reference>
<dbReference type="SUPFAM" id="SSF48230">
    <property type="entry name" value="Chondroitin AC/alginate lyase"/>
    <property type="match status" value="1"/>
</dbReference>
<protein>
    <recommendedName>
        <fullName evidence="3">Heparinase</fullName>
    </recommendedName>
</protein>
<evidence type="ECO:0008006" key="3">
    <source>
        <dbReference type="Google" id="ProtNLM"/>
    </source>
</evidence>
<proteinExistence type="predicted"/>
<dbReference type="AlphaFoldDB" id="A0A5D0CSY0"/>
<dbReference type="Gene3D" id="2.70.98.70">
    <property type="match status" value="1"/>
</dbReference>
<dbReference type="Proteomes" id="UP000325218">
    <property type="component" value="Unassembled WGS sequence"/>
</dbReference>